<name>A0AC60W0V2_9ARCH</name>
<gene>
    <name evidence="1" type="ORF">H2B03_08735</name>
</gene>
<sequence length="222" mass="25322">MISLIIAESALELVPKKLRNHPSVISHAQKLQKKSSEILLDNSWHFAAMKGIEDEFKRGRPDLIHLCILEATTIPLYKKNQIKIFIHTIDDKVIYLGENVNIPKSYHRFEGLVEKLFLEKTIKSNENVLLELKENSLSDLIDEINPSQVIGFSTQGEENSFESVASNLPKNCCLIIGGFQKGHFSENTLNQMEKLVSIHDSSLEAHTVISRILYEYEKTIFM</sequence>
<comment type="caution">
    <text evidence="1">The sequence shown here is derived from an EMBL/GenBank/DDBJ whole genome shotgun (WGS) entry which is preliminary data.</text>
</comment>
<reference evidence="1 2" key="1">
    <citation type="journal article" date="2020" name="Appl. Environ. Microbiol.">
        <title>Genomic Characteristics of a Novel Species of Ammonia-Oxidizing Archaea from the Jiulong River Estuary.</title>
        <authorList>
            <person name="Zou D."/>
            <person name="Wan R."/>
            <person name="Han L."/>
            <person name="Xu M.N."/>
            <person name="Liu Y."/>
            <person name="Liu H."/>
            <person name="Kao S.J."/>
            <person name="Li M."/>
        </authorList>
    </citation>
    <scope>NUCLEOTIDE SEQUENCE [LARGE SCALE GENOMIC DNA]</scope>
    <source>
        <strain evidence="1">W1bin1</strain>
    </source>
</reference>
<proteinExistence type="predicted"/>
<accession>A0AC60W0V2</accession>
<protein>
    <submittedName>
        <fullName evidence="1">Ribosome biogenesis protein</fullName>
    </submittedName>
</protein>
<organism evidence="1 2">
    <name type="scientific">Candidatus Nitrosomaritimum aestuariumsis</name>
    <dbReference type="NCBI Taxonomy" id="3342354"/>
    <lineage>
        <taxon>Archaea</taxon>
        <taxon>Nitrososphaerota</taxon>
        <taxon>Nitrososphaeria</taxon>
        <taxon>Nitrosopumilales</taxon>
        <taxon>Nitrosopumilaceae</taxon>
        <taxon>Candidatus Nitrosomaritimum</taxon>
    </lineage>
</organism>
<evidence type="ECO:0000313" key="2">
    <source>
        <dbReference type="Proteomes" id="UP000559653"/>
    </source>
</evidence>
<dbReference type="Proteomes" id="UP000559653">
    <property type="component" value="Unassembled WGS sequence"/>
</dbReference>
<dbReference type="EMBL" id="JACEMZ010000094">
    <property type="protein sequence ID" value="MBA4453229.1"/>
    <property type="molecule type" value="Genomic_DNA"/>
</dbReference>
<evidence type="ECO:0000313" key="1">
    <source>
        <dbReference type="EMBL" id="MBA4453229.1"/>
    </source>
</evidence>